<accession>A0A6J5NR23</accession>
<proteinExistence type="predicted"/>
<evidence type="ECO:0000313" key="1">
    <source>
        <dbReference type="EMBL" id="CAB4159548.1"/>
    </source>
</evidence>
<reference evidence="1" key="1">
    <citation type="submission" date="2020-04" db="EMBL/GenBank/DDBJ databases">
        <authorList>
            <person name="Chiriac C."/>
            <person name="Salcher M."/>
            <person name="Ghai R."/>
            <person name="Kavagutti S V."/>
        </authorList>
    </citation>
    <scope>NUCLEOTIDE SEQUENCE</scope>
</reference>
<gene>
    <name evidence="1" type="ORF">UFOVP699_284</name>
</gene>
<organism evidence="1">
    <name type="scientific">uncultured Caudovirales phage</name>
    <dbReference type="NCBI Taxonomy" id="2100421"/>
    <lineage>
        <taxon>Viruses</taxon>
        <taxon>Duplodnaviria</taxon>
        <taxon>Heunggongvirae</taxon>
        <taxon>Uroviricota</taxon>
        <taxon>Caudoviricetes</taxon>
        <taxon>Peduoviridae</taxon>
        <taxon>Maltschvirus</taxon>
        <taxon>Maltschvirus maltsch</taxon>
    </lineage>
</organism>
<protein>
    <submittedName>
        <fullName evidence="1">Uncharacterized protein</fullName>
    </submittedName>
</protein>
<name>A0A6J5NR23_9CAUD</name>
<sequence length="295" mass="32656">MKYVSNYSEWRALYEEAEQASLFKINIADMWSKISDKLKKKYGKEPEEILNDAKAGLATAKASAIDLPEEPIQPEVPADIAAIEPEDKVVERLNESVDWEYWIDVAIDVLGGILDGIPGLQIASMITDMLHTISYALRWLLSANENSKIKYLIMSILGIVSASVPLGGNLMNLSALKTVDKWLQASPQALAKLGYGIVGKKLPFPHWSMFAKWKVKFVYVFLKVVGQGAQEMLEKLSSFFAKMFNGLSAYLNSWIKASPMTGWIISDYVMPAINTLSALAGNISRMTGVEALVKA</sequence>
<dbReference type="EMBL" id="LR796670">
    <property type="protein sequence ID" value="CAB4159548.1"/>
    <property type="molecule type" value="Genomic_DNA"/>
</dbReference>